<evidence type="ECO:0000313" key="1">
    <source>
        <dbReference type="EMBL" id="MBB4980972.1"/>
    </source>
</evidence>
<name>A0A7W7XAH3_9ACTN</name>
<dbReference type="EMBL" id="JACHJY010000002">
    <property type="protein sequence ID" value="MBB4980972.1"/>
    <property type="molecule type" value="Genomic_DNA"/>
</dbReference>
<accession>A0A7W7XAH3</accession>
<evidence type="ECO:0000313" key="2">
    <source>
        <dbReference type="Proteomes" id="UP000582643"/>
    </source>
</evidence>
<dbReference type="AlphaFoldDB" id="A0A7W7XAH3"/>
<sequence length="71" mass="6725">MSSGVVKNTAVAGTGAGASAGIPVGSCGEGELPDLATPVAPVGGAVGSVENLVAWEPTIFGWGVSDGGEKQ</sequence>
<protein>
    <submittedName>
        <fullName evidence="1">Uncharacterized protein</fullName>
    </submittedName>
</protein>
<dbReference type="RefSeq" id="WP_116156973.1">
    <property type="nucleotide sequence ID" value="NZ_JACHJY010000002.1"/>
</dbReference>
<dbReference type="Proteomes" id="UP000582643">
    <property type="component" value="Unassembled WGS sequence"/>
</dbReference>
<comment type="caution">
    <text evidence="1">The sequence shown here is derived from an EMBL/GenBank/DDBJ whole genome shotgun (WGS) entry which is preliminary data.</text>
</comment>
<reference evidence="1 2" key="1">
    <citation type="submission" date="2020-08" db="EMBL/GenBank/DDBJ databases">
        <title>Genomic Encyclopedia of Type Strains, Phase III (KMG-III): the genomes of soil and plant-associated and newly described type strains.</title>
        <authorList>
            <person name="Whitman W."/>
        </authorList>
    </citation>
    <scope>NUCLEOTIDE SEQUENCE [LARGE SCALE GENOMIC DNA]</scope>
    <source>
        <strain evidence="1 2">SFB5A</strain>
    </source>
</reference>
<gene>
    <name evidence="1" type="ORF">GGE06_001880</name>
</gene>
<proteinExistence type="predicted"/>
<organism evidence="1 2">
    <name type="scientific">Streptomyces nymphaeiformis</name>
    <dbReference type="NCBI Taxonomy" id="2663842"/>
    <lineage>
        <taxon>Bacteria</taxon>
        <taxon>Bacillati</taxon>
        <taxon>Actinomycetota</taxon>
        <taxon>Actinomycetes</taxon>
        <taxon>Kitasatosporales</taxon>
        <taxon>Streptomycetaceae</taxon>
        <taxon>Streptomyces</taxon>
    </lineage>
</organism>
<keyword evidence="2" id="KW-1185">Reference proteome</keyword>